<dbReference type="InterPro" id="IPR006805">
    <property type="entry name" value="Anth_synth_I_N"/>
</dbReference>
<sequence length="842" mass="93926">MKILIVDNYDSFTFNLFQQIALVNGQEPTVVENDKITIDQIKALGPDAIVLSPGPGNPQRAEDFGVCAQIIQELDVPTLGVCLGYQGIAHYSGGTVVHAPEPRHGRPSNIRHNDSALFSGIPQNFSAIRYHSLAVDTTLPDHLEPLAWTADGVLMALQHKHRPLWGIQFHPESICTQHGAQLIRNFLDLAVAYHASEKRQVCYTPADVGKLSPEDPDQHRKLPNNESYRVCYRKLNYFFDPESAFMHFYADKEYAFWLGSDLVEKSLSRFIFMGAADGPFSQVIRYTVKDRSLAVHSGGKTTTTSQSIFDYLNEQLKEYGQASKELPFDFNCGFAGYFGYELKADTGGRLVHESTLPDAMFIFCDRLMAFDQIEGTTYLVAFVPESEIQGAEDWFDRVASELRILPAPTDKIYTARDKLKLKLTRPYETYIADIKQCLGEITEGESYEICLTNQLHTDPIEQPLNLYRILRRANPAPYASYLHFGDFSVLSSSPEQFLRVDRNGWVSTKPIKGTAARHPDKRIDERARNALGKNEKDSSENLMIVDLLRNDLGRVCAVGTVHVPKLMAVETYETVHQLVSTVRGLLKEENTAVDCIRAAFPGGSMTGAPKIRTLEIIDRLESEARGVYSGSIGFIGLGGGADLNIVIRTAVCTPQTTSIGIGGAIVALSDAEEEFEEILLKGRALINAIVYEEFGEFGHSHFEIDGIPPGKLESLPPLPAKLAEYTNGELDQIAAGAKLLENWESYMSDIGLYRQQIDALDEEIIRALGKRFEVVRNVGKFKANTGLAVMQPDRIEQIMSRCTVLGNQYGVQPEFLYEMYDLIIRQSCHLEEKSPNALDLTE</sequence>
<dbReference type="InterPro" id="IPR036263">
    <property type="entry name" value="Chorismate_II_sf"/>
</dbReference>
<dbReference type="InterPro" id="IPR005801">
    <property type="entry name" value="ADC_synthase"/>
</dbReference>
<dbReference type="Gene3D" id="3.60.120.10">
    <property type="entry name" value="Anthranilate synthase"/>
    <property type="match status" value="1"/>
</dbReference>
<dbReference type="Pfam" id="PF01817">
    <property type="entry name" value="CM_2"/>
    <property type="match status" value="1"/>
</dbReference>
<dbReference type="GO" id="GO:0008153">
    <property type="term" value="P:4-aminobenzoate biosynthetic process"/>
    <property type="evidence" value="ECO:0007669"/>
    <property type="project" value="TreeGrafter"/>
</dbReference>
<dbReference type="GO" id="GO:0046417">
    <property type="term" value="P:chorismate metabolic process"/>
    <property type="evidence" value="ECO:0007669"/>
    <property type="project" value="InterPro"/>
</dbReference>
<dbReference type="GO" id="GO:0005737">
    <property type="term" value="C:cytoplasm"/>
    <property type="evidence" value="ECO:0007669"/>
    <property type="project" value="TreeGrafter"/>
</dbReference>
<dbReference type="CDD" id="cd01743">
    <property type="entry name" value="GATase1_Anthranilate_Synthase"/>
    <property type="match status" value="1"/>
</dbReference>
<dbReference type="Gene3D" id="1.20.59.10">
    <property type="entry name" value="Chorismate mutase"/>
    <property type="match status" value="1"/>
</dbReference>
<dbReference type="Gene3D" id="3.40.50.880">
    <property type="match status" value="1"/>
</dbReference>
<dbReference type="SMART" id="SM00830">
    <property type="entry name" value="CM_2"/>
    <property type="match status" value="1"/>
</dbReference>
<dbReference type="NCBIfam" id="TIGR00566">
    <property type="entry name" value="trpG_papA"/>
    <property type="match status" value="1"/>
</dbReference>
<dbReference type="EC" id="2.6.1.85" evidence="2"/>
<dbReference type="GO" id="GO:0004106">
    <property type="term" value="F:chorismate mutase activity"/>
    <property type="evidence" value="ECO:0007669"/>
    <property type="project" value="InterPro"/>
</dbReference>
<dbReference type="PRINTS" id="PR00097">
    <property type="entry name" value="ANTSNTHASEII"/>
</dbReference>
<dbReference type="AlphaFoldDB" id="A0A853M9M9"/>
<dbReference type="InterPro" id="IPR019999">
    <property type="entry name" value="Anth_synth_I-like"/>
</dbReference>
<dbReference type="GO" id="GO:0046820">
    <property type="term" value="F:4-amino-4-deoxychorismate synthase activity"/>
    <property type="evidence" value="ECO:0007669"/>
    <property type="project" value="UniProtKB-EC"/>
</dbReference>
<dbReference type="Pfam" id="PF04715">
    <property type="entry name" value="Anth_synt_I_N"/>
    <property type="match status" value="1"/>
</dbReference>
<dbReference type="InterPro" id="IPR017926">
    <property type="entry name" value="GATASE"/>
</dbReference>
<dbReference type="PANTHER" id="PTHR11236">
    <property type="entry name" value="AMINOBENZOATE/ANTHRANILATE SYNTHASE"/>
    <property type="match status" value="1"/>
</dbReference>
<dbReference type="GO" id="GO:0000162">
    <property type="term" value="P:L-tryptophan biosynthetic process"/>
    <property type="evidence" value="ECO:0007669"/>
    <property type="project" value="TreeGrafter"/>
</dbReference>
<dbReference type="Pfam" id="PF00425">
    <property type="entry name" value="Chorismate_bind"/>
    <property type="match status" value="1"/>
</dbReference>
<dbReference type="InterPro" id="IPR015890">
    <property type="entry name" value="Chorismate_C"/>
</dbReference>
<reference evidence="6 7" key="1">
    <citation type="submission" date="2016-06" db="EMBL/GenBank/DDBJ databases">
        <authorList>
            <person name="Sutton G."/>
            <person name="Brinkac L."/>
            <person name="Sanka R."/>
            <person name="Adams M."/>
            <person name="Lau E."/>
            <person name="Garcia-Basteiro A."/>
            <person name="Lopez-Varela E."/>
            <person name="Palencia S."/>
        </authorList>
    </citation>
    <scope>NUCLEOTIDE SEQUENCE [LARGE SCALE GENOMIC DNA]</scope>
    <source>
        <strain evidence="6 7">1164983.0</strain>
    </source>
</reference>
<keyword evidence="4" id="KW-0315">Glutamine amidotransferase</keyword>
<dbReference type="Pfam" id="PF00117">
    <property type="entry name" value="GATase"/>
    <property type="match status" value="1"/>
</dbReference>
<dbReference type="PRINTS" id="PR00099">
    <property type="entry name" value="CPSGATASE"/>
</dbReference>
<organism evidence="6 7">
    <name type="scientific">Mycobacterium colombiense</name>
    <dbReference type="NCBI Taxonomy" id="339268"/>
    <lineage>
        <taxon>Bacteria</taxon>
        <taxon>Bacillati</taxon>
        <taxon>Actinomycetota</taxon>
        <taxon>Actinomycetes</taxon>
        <taxon>Mycobacteriales</taxon>
        <taxon>Mycobacteriaceae</taxon>
        <taxon>Mycobacterium</taxon>
        <taxon>Mycobacterium avium complex (MAC)</taxon>
    </lineage>
</organism>
<dbReference type="PROSITE" id="PS51168">
    <property type="entry name" value="CHORISMATE_MUT_2"/>
    <property type="match status" value="1"/>
</dbReference>
<comment type="similarity">
    <text evidence="1">In the C-terminal section; belongs to the anthranilate synthase component I family.</text>
</comment>
<dbReference type="InterPro" id="IPR029062">
    <property type="entry name" value="Class_I_gatase-like"/>
</dbReference>
<dbReference type="PRINTS" id="PR00096">
    <property type="entry name" value="GATASE"/>
</dbReference>
<evidence type="ECO:0000259" key="5">
    <source>
        <dbReference type="PROSITE" id="PS51168"/>
    </source>
</evidence>
<comment type="caution">
    <text evidence="6">The sequence shown here is derived from an EMBL/GenBank/DDBJ whole genome shotgun (WGS) entry which is preliminary data.</text>
</comment>
<dbReference type="FunFam" id="3.40.50.880:FF:000003">
    <property type="entry name" value="Anthranilate synthase component II"/>
    <property type="match status" value="1"/>
</dbReference>
<gene>
    <name evidence="6" type="ORF">A5628_22825</name>
</gene>
<proteinExistence type="inferred from homology"/>
<keyword evidence="3" id="KW-0808">Transferase</keyword>
<dbReference type="EMBL" id="LZLG01000021">
    <property type="protein sequence ID" value="OBJ63715.1"/>
    <property type="molecule type" value="Genomic_DNA"/>
</dbReference>
<dbReference type="InterPro" id="IPR006221">
    <property type="entry name" value="TrpG/PapA_dom"/>
</dbReference>
<dbReference type="Proteomes" id="UP000093894">
    <property type="component" value="Unassembled WGS sequence"/>
</dbReference>
<name>A0A853M9M9_9MYCO</name>
<evidence type="ECO:0000256" key="4">
    <source>
        <dbReference type="ARBA" id="ARBA00022962"/>
    </source>
</evidence>
<accession>A0A853M9M9</accession>
<protein>
    <recommendedName>
        <fullName evidence="2">aminodeoxychorismate synthase</fullName>
        <ecNumber evidence="2">2.6.1.85</ecNumber>
    </recommendedName>
</protein>
<evidence type="ECO:0000256" key="3">
    <source>
        <dbReference type="ARBA" id="ARBA00022679"/>
    </source>
</evidence>
<dbReference type="PANTHER" id="PTHR11236:SF18">
    <property type="entry name" value="AMINODEOXYCHORISMATE SYNTHASE"/>
    <property type="match status" value="1"/>
</dbReference>
<dbReference type="SUPFAM" id="SSF48600">
    <property type="entry name" value="Chorismate mutase II"/>
    <property type="match status" value="1"/>
</dbReference>
<evidence type="ECO:0000313" key="6">
    <source>
        <dbReference type="EMBL" id="OBJ63715.1"/>
    </source>
</evidence>
<dbReference type="PROSITE" id="PS51273">
    <property type="entry name" value="GATASE_TYPE_1"/>
    <property type="match status" value="1"/>
</dbReference>
<evidence type="ECO:0000313" key="7">
    <source>
        <dbReference type="Proteomes" id="UP000093894"/>
    </source>
</evidence>
<dbReference type="SUPFAM" id="SSF56322">
    <property type="entry name" value="ADC synthase"/>
    <property type="match status" value="1"/>
</dbReference>
<dbReference type="InterPro" id="IPR005802">
    <property type="entry name" value="ADC_synth_comp_1"/>
</dbReference>
<dbReference type="InterPro" id="IPR002701">
    <property type="entry name" value="CM_II_prokaryot"/>
</dbReference>
<evidence type="ECO:0000256" key="1">
    <source>
        <dbReference type="ARBA" id="ARBA00005970"/>
    </source>
</evidence>
<dbReference type="InterPro" id="IPR036979">
    <property type="entry name" value="CM_dom_sf"/>
</dbReference>
<dbReference type="GO" id="GO:0009396">
    <property type="term" value="P:folic acid-containing compound biosynthetic process"/>
    <property type="evidence" value="ECO:0007669"/>
    <property type="project" value="InterPro"/>
</dbReference>
<dbReference type="NCBIfam" id="TIGR00553">
    <property type="entry name" value="pabB"/>
    <property type="match status" value="1"/>
</dbReference>
<feature type="domain" description="Chorismate mutase" evidence="5">
    <location>
        <begin position="744"/>
        <end position="835"/>
    </location>
</feature>
<evidence type="ECO:0000256" key="2">
    <source>
        <dbReference type="ARBA" id="ARBA00013139"/>
    </source>
</evidence>
<dbReference type="SUPFAM" id="SSF52317">
    <property type="entry name" value="Class I glutamine amidotransferase-like"/>
    <property type="match status" value="1"/>
</dbReference>
<dbReference type="RefSeq" id="WP_065141707.1">
    <property type="nucleotide sequence ID" value="NZ_LZLG01000021.1"/>
</dbReference>